<keyword evidence="1" id="KW-0808">Transferase</keyword>
<dbReference type="Proteomes" id="UP000069773">
    <property type="component" value="Unassembled WGS sequence"/>
</dbReference>
<reference evidence="7" key="2">
    <citation type="submission" date="2020-07" db="EMBL/GenBank/DDBJ databases">
        <authorList>
            <person name="Pettersson B.M.F."/>
            <person name="Behra P.R.K."/>
            <person name="Ramesh M."/>
            <person name="Das S."/>
            <person name="Dasgupta S."/>
            <person name="Kirsebom L.A."/>
        </authorList>
    </citation>
    <scope>NUCLEOTIDE SEQUENCE</scope>
    <source>
        <strain evidence="7">DSM 44203</strain>
    </source>
</reference>
<dbReference type="InterPro" id="IPR011006">
    <property type="entry name" value="CheY-like_superfamily"/>
</dbReference>
<keyword evidence="3" id="KW-0805">Transcription regulation</keyword>
<keyword evidence="4" id="KW-0804">Transcription</keyword>
<evidence type="ECO:0000256" key="4">
    <source>
        <dbReference type="ARBA" id="ARBA00023163"/>
    </source>
</evidence>
<evidence type="ECO:0000256" key="1">
    <source>
        <dbReference type="ARBA" id="ARBA00022679"/>
    </source>
</evidence>
<dbReference type="PROSITE" id="PS50921">
    <property type="entry name" value="ANTAR"/>
    <property type="match status" value="1"/>
</dbReference>
<dbReference type="SMART" id="SM01012">
    <property type="entry name" value="ANTAR"/>
    <property type="match status" value="1"/>
</dbReference>
<organism evidence="7 9">
    <name type="scientific">Mycolicibacterium novocastrense</name>
    <name type="common">Mycobacterium novocastrense</name>
    <dbReference type="NCBI Taxonomy" id="59813"/>
    <lineage>
        <taxon>Bacteria</taxon>
        <taxon>Bacillati</taxon>
        <taxon>Actinomycetota</taxon>
        <taxon>Actinomycetes</taxon>
        <taxon>Mycobacteriales</taxon>
        <taxon>Mycobacteriaceae</taxon>
        <taxon>Mycolicibacterium</taxon>
    </lineage>
</organism>
<dbReference type="Pfam" id="PF13185">
    <property type="entry name" value="GAF_2"/>
    <property type="match status" value="1"/>
</dbReference>
<name>A0AAW5SIZ2_MYCNV</name>
<dbReference type="Proteomes" id="UP001207528">
    <property type="component" value="Unassembled WGS sequence"/>
</dbReference>
<dbReference type="InterPro" id="IPR029016">
    <property type="entry name" value="GAF-like_dom_sf"/>
</dbReference>
<evidence type="ECO:0000313" key="7">
    <source>
        <dbReference type="EMBL" id="MCV7024130.1"/>
    </source>
</evidence>
<evidence type="ECO:0000256" key="3">
    <source>
        <dbReference type="ARBA" id="ARBA00023015"/>
    </source>
</evidence>
<feature type="domain" description="ANTAR" evidence="5">
    <location>
        <begin position="167"/>
        <end position="228"/>
    </location>
</feature>
<dbReference type="Gene3D" id="3.30.450.40">
    <property type="match status" value="1"/>
</dbReference>
<dbReference type="InterPro" id="IPR036388">
    <property type="entry name" value="WH-like_DNA-bd_sf"/>
</dbReference>
<gene>
    <name evidence="7" type="ORF">H7I77_12325</name>
    <name evidence="6" type="ORF">RMCN_2872</name>
</gene>
<keyword evidence="8" id="KW-1185">Reference proteome</keyword>
<dbReference type="Pfam" id="PF03861">
    <property type="entry name" value="ANTAR"/>
    <property type="match status" value="1"/>
</dbReference>
<evidence type="ECO:0000259" key="5">
    <source>
        <dbReference type="PROSITE" id="PS50921"/>
    </source>
</evidence>
<evidence type="ECO:0000313" key="9">
    <source>
        <dbReference type="Proteomes" id="UP001207528"/>
    </source>
</evidence>
<keyword evidence="2" id="KW-0418">Kinase</keyword>
<proteinExistence type="predicted"/>
<sequence>MVIAKEPDEREDTHLRLAELVRELYSRPDADTVIAELAEHAAVEIPGAQYAGITITRKSNSVETPAATHMYPMLLDKIQQRHQEGPCLTAAWDKKVVYVADLQTDDRFPRYRQDALAETPIRSIMAFQLFIEDETMGALNVYSEEPDAFGDQARSLGLVFAAHSSVAWNAARRDEQFKRALASRDTIGQAKGMVMERYGVDAVQAFDLLRKLSQDSNVPLIKIAKEIVDQPRP</sequence>
<dbReference type="GO" id="GO:0003723">
    <property type="term" value="F:RNA binding"/>
    <property type="evidence" value="ECO:0007669"/>
    <property type="project" value="InterPro"/>
</dbReference>
<dbReference type="GO" id="GO:0016301">
    <property type="term" value="F:kinase activity"/>
    <property type="evidence" value="ECO:0007669"/>
    <property type="project" value="UniProtKB-KW"/>
</dbReference>
<evidence type="ECO:0000313" key="6">
    <source>
        <dbReference type="EMBL" id="GAT09739.1"/>
    </source>
</evidence>
<dbReference type="EMBL" id="JACKTI010000035">
    <property type="protein sequence ID" value="MCV7024130.1"/>
    <property type="molecule type" value="Genomic_DNA"/>
</dbReference>
<dbReference type="AlphaFoldDB" id="A0AAW5SIZ2"/>
<dbReference type="InterPro" id="IPR005561">
    <property type="entry name" value="ANTAR"/>
</dbReference>
<dbReference type="SUPFAM" id="SSF55781">
    <property type="entry name" value="GAF domain-like"/>
    <property type="match status" value="1"/>
</dbReference>
<dbReference type="InterPro" id="IPR012074">
    <property type="entry name" value="GAF_ANTAR"/>
</dbReference>
<evidence type="ECO:0000256" key="2">
    <source>
        <dbReference type="ARBA" id="ARBA00022777"/>
    </source>
</evidence>
<reference evidence="7" key="3">
    <citation type="journal article" date="2022" name="BMC Genomics">
        <title>Comparative genome analysis of mycobacteria focusing on tRNA and non-coding RNA.</title>
        <authorList>
            <person name="Behra P.R.K."/>
            <person name="Pettersson B.M.F."/>
            <person name="Ramesh M."/>
            <person name="Das S."/>
            <person name="Dasgupta S."/>
            <person name="Kirsebom L.A."/>
        </authorList>
    </citation>
    <scope>NUCLEOTIDE SEQUENCE</scope>
    <source>
        <strain evidence="7">DSM 44203</strain>
    </source>
</reference>
<dbReference type="EMBL" id="BCTA01000036">
    <property type="protein sequence ID" value="GAT09739.1"/>
    <property type="molecule type" value="Genomic_DNA"/>
</dbReference>
<dbReference type="PIRSF" id="PIRSF036625">
    <property type="entry name" value="GAF_ANTAR"/>
    <property type="match status" value="1"/>
</dbReference>
<reference evidence="6 8" key="1">
    <citation type="journal article" date="2016" name="Genome Announc.">
        <title>Draft Genome Sequences of Five Rapidly Growing Mycobacterium Species, M. thermoresistibile, M. fortuitum subsp. acetamidolyticum, M. canariasense, M. brisbanense, and M. novocastrense.</title>
        <authorList>
            <person name="Katahira K."/>
            <person name="Ogura Y."/>
            <person name="Gotoh Y."/>
            <person name="Hayashi T."/>
        </authorList>
    </citation>
    <scope>NUCLEOTIDE SEQUENCE [LARGE SCALE GENOMIC DNA]</scope>
    <source>
        <strain evidence="6 8">JCM18114</strain>
    </source>
</reference>
<dbReference type="RefSeq" id="WP_067390264.1">
    <property type="nucleotide sequence ID" value="NZ_BCTA01000036.1"/>
</dbReference>
<protein>
    <submittedName>
        <fullName evidence="7">GAF and ANTAR domain-containing protein</fullName>
    </submittedName>
    <submittedName>
        <fullName evidence="6">Response regulator receiver/ANTAR domain-containing protein</fullName>
    </submittedName>
</protein>
<evidence type="ECO:0000313" key="8">
    <source>
        <dbReference type="Proteomes" id="UP000069773"/>
    </source>
</evidence>
<accession>A0AAW5SIZ2</accession>
<dbReference type="Gene3D" id="1.10.10.10">
    <property type="entry name" value="Winged helix-like DNA-binding domain superfamily/Winged helix DNA-binding domain"/>
    <property type="match status" value="1"/>
</dbReference>
<dbReference type="InterPro" id="IPR003018">
    <property type="entry name" value="GAF"/>
</dbReference>
<comment type="caution">
    <text evidence="7">The sequence shown here is derived from an EMBL/GenBank/DDBJ whole genome shotgun (WGS) entry which is preliminary data.</text>
</comment>
<dbReference type="SUPFAM" id="SSF52172">
    <property type="entry name" value="CheY-like"/>
    <property type="match status" value="1"/>
</dbReference>